<evidence type="ECO:0000313" key="6">
    <source>
        <dbReference type="EMBL" id="OPZ93687.1"/>
    </source>
</evidence>
<dbReference type="Gene3D" id="2.20.28.120">
    <property type="entry name" value="Ribosomal protein L33"/>
    <property type="match status" value="1"/>
</dbReference>
<reference evidence="6" key="1">
    <citation type="submission" date="2017-02" db="EMBL/GenBank/DDBJ databases">
        <title>Delving into the versatile metabolic prowess of the omnipresent phylum Bacteroidetes.</title>
        <authorList>
            <person name="Nobu M.K."/>
            <person name="Mei R."/>
            <person name="Narihiro T."/>
            <person name="Kuroda K."/>
            <person name="Liu W.-T."/>
        </authorList>
    </citation>
    <scope>NUCLEOTIDE SEQUENCE</scope>
    <source>
        <strain evidence="6">ADurb.Bin417</strain>
    </source>
</reference>
<dbReference type="NCBIfam" id="TIGR01023">
    <property type="entry name" value="rpmG_bact"/>
    <property type="match status" value="1"/>
</dbReference>
<comment type="similarity">
    <text evidence="1 5">Belongs to the bacterial ribosomal protein bL33 family.</text>
</comment>
<evidence type="ECO:0000256" key="3">
    <source>
        <dbReference type="ARBA" id="ARBA00023274"/>
    </source>
</evidence>
<dbReference type="NCBIfam" id="NF001860">
    <property type="entry name" value="PRK00595.1"/>
    <property type="match status" value="1"/>
</dbReference>
<dbReference type="GO" id="GO:0005840">
    <property type="term" value="C:ribosome"/>
    <property type="evidence" value="ECO:0007669"/>
    <property type="project" value="UniProtKB-KW"/>
</dbReference>
<organism evidence="6">
    <name type="scientific">candidate division TA06 bacterium ADurb.Bin417</name>
    <dbReference type="NCBI Taxonomy" id="1852828"/>
    <lineage>
        <taxon>Bacteria</taxon>
        <taxon>Bacteria division TA06</taxon>
    </lineage>
</organism>
<keyword evidence="2 5" id="KW-0689">Ribosomal protein</keyword>
<dbReference type="InterPro" id="IPR011332">
    <property type="entry name" value="Ribosomal_zn-bd"/>
</dbReference>
<evidence type="ECO:0000256" key="4">
    <source>
        <dbReference type="ARBA" id="ARBA00035176"/>
    </source>
</evidence>
<evidence type="ECO:0000256" key="5">
    <source>
        <dbReference type="HAMAP-Rule" id="MF_00294"/>
    </source>
</evidence>
<dbReference type="Proteomes" id="UP000485484">
    <property type="component" value="Unassembled WGS sequence"/>
</dbReference>
<name>A0A1V5MK90_UNCT6</name>
<comment type="caution">
    <text evidence="6">The sequence shown here is derived from an EMBL/GenBank/DDBJ whole genome shotgun (WGS) entry which is preliminary data.</text>
</comment>
<protein>
    <recommendedName>
        <fullName evidence="4 5">Large ribosomal subunit protein bL33</fullName>
    </recommendedName>
</protein>
<dbReference type="EMBL" id="MWAK01000012">
    <property type="protein sequence ID" value="OPZ93687.1"/>
    <property type="molecule type" value="Genomic_DNA"/>
</dbReference>
<dbReference type="GO" id="GO:0005737">
    <property type="term" value="C:cytoplasm"/>
    <property type="evidence" value="ECO:0007669"/>
    <property type="project" value="UniProtKB-ARBA"/>
</dbReference>
<accession>A0A1V5MK90</accession>
<evidence type="ECO:0000256" key="1">
    <source>
        <dbReference type="ARBA" id="ARBA00007596"/>
    </source>
</evidence>
<evidence type="ECO:0000256" key="2">
    <source>
        <dbReference type="ARBA" id="ARBA00022980"/>
    </source>
</evidence>
<dbReference type="Pfam" id="PF00471">
    <property type="entry name" value="Ribosomal_L33"/>
    <property type="match status" value="1"/>
</dbReference>
<sequence length="49" mass="6105">MRELITLECGECHRRNYNSTRDKKQKKERLEARKYCRACRKHTLHRETK</sequence>
<dbReference type="InterPro" id="IPR038584">
    <property type="entry name" value="Ribosomal_bL33_sf"/>
</dbReference>
<dbReference type="AlphaFoldDB" id="A0A1V5MK90"/>
<dbReference type="NCBIfam" id="NF001764">
    <property type="entry name" value="PRK00504.1"/>
    <property type="match status" value="1"/>
</dbReference>
<dbReference type="GO" id="GO:0003735">
    <property type="term" value="F:structural constituent of ribosome"/>
    <property type="evidence" value="ECO:0007669"/>
    <property type="project" value="InterPro"/>
</dbReference>
<dbReference type="InterPro" id="IPR001705">
    <property type="entry name" value="Ribosomal_bL33"/>
</dbReference>
<dbReference type="GO" id="GO:1990904">
    <property type="term" value="C:ribonucleoprotein complex"/>
    <property type="evidence" value="ECO:0007669"/>
    <property type="project" value="UniProtKB-KW"/>
</dbReference>
<gene>
    <name evidence="5 6" type="primary">rpmG</name>
    <name evidence="6" type="ORF">BWY73_00176</name>
</gene>
<dbReference type="SUPFAM" id="SSF57829">
    <property type="entry name" value="Zn-binding ribosomal proteins"/>
    <property type="match status" value="1"/>
</dbReference>
<proteinExistence type="inferred from homology"/>
<keyword evidence="3 5" id="KW-0687">Ribonucleoprotein</keyword>
<dbReference type="GO" id="GO:0006412">
    <property type="term" value="P:translation"/>
    <property type="evidence" value="ECO:0007669"/>
    <property type="project" value="UniProtKB-UniRule"/>
</dbReference>
<dbReference type="HAMAP" id="MF_00294">
    <property type="entry name" value="Ribosomal_bL33"/>
    <property type="match status" value="1"/>
</dbReference>